<protein>
    <recommendedName>
        <fullName evidence="1">HTH marR-type domain-containing protein</fullName>
    </recommendedName>
</protein>
<organism evidence="2 3">
    <name type="scientific">Leifsonia kafniensis</name>
    <dbReference type="NCBI Taxonomy" id="475957"/>
    <lineage>
        <taxon>Bacteria</taxon>
        <taxon>Bacillati</taxon>
        <taxon>Actinomycetota</taxon>
        <taxon>Actinomycetes</taxon>
        <taxon>Micrococcales</taxon>
        <taxon>Microbacteriaceae</taxon>
        <taxon>Leifsonia</taxon>
    </lineage>
</organism>
<dbReference type="SMART" id="SM00347">
    <property type="entry name" value="HTH_MARR"/>
    <property type="match status" value="1"/>
</dbReference>
<sequence length="136" mass="14713">MADLADTILMIAKKLALRGQDQRVIVPLTGTEVQVVREVERHPRSTPTEIAAATGLRRSNVSAAIRTLEAQGMVTRVQAADDARSVELIATDFAVENMERIRALWVSRLRAVPEADLAAATAALGALQAVERHLAH</sequence>
<dbReference type="EMBL" id="BAABCN010000007">
    <property type="protein sequence ID" value="GAA3880476.1"/>
    <property type="molecule type" value="Genomic_DNA"/>
</dbReference>
<feature type="domain" description="HTH marR-type" evidence="1">
    <location>
        <begin position="23"/>
        <end position="117"/>
    </location>
</feature>
<name>A0ABP7KK52_9MICO</name>
<dbReference type="Pfam" id="PF12802">
    <property type="entry name" value="MarR_2"/>
    <property type="match status" value="1"/>
</dbReference>
<dbReference type="InterPro" id="IPR036390">
    <property type="entry name" value="WH_DNA-bd_sf"/>
</dbReference>
<dbReference type="Gene3D" id="1.10.10.10">
    <property type="entry name" value="Winged helix-like DNA-binding domain superfamily/Winged helix DNA-binding domain"/>
    <property type="match status" value="1"/>
</dbReference>
<keyword evidence="3" id="KW-1185">Reference proteome</keyword>
<comment type="caution">
    <text evidence="2">The sequence shown here is derived from an EMBL/GenBank/DDBJ whole genome shotgun (WGS) entry which is preliminary data.</text>
</comment>
<evidence type="ECO:0000259" key="1">
    <source>
        <dbReference type="SMART" id="SM00347"/>
    </source>
</evidence>
<dbReference type="Proteomes" id="UP001501803">
    <property type="component" value="Unassembled WGS sequence"/>
</dbReference>
<evidence type="ECO:0000313" key="2">
    <source>
        <dbReference type="EMBL" id="GAA3880476.1"/>
    </source>
</evidence>
<evidence type="ECO:0000313" key="3">
    <source>
        <dbReference type="Proteomes" id="UP001501803"/>
    </source>
</evidence>
<reference evidence="3" key="1">
    <citation type="journal article" date="2019" name="Int. J. Syst. Evol. Microbiol.">
        <title>The Global Catalogue of Microorganisms (GCM) 10K type strain sequencing project: providing services to taxonomists for standard genome sequencing and annotation.</title>
        <authorList>
            <consortium name="The Broad Institute Genomics Platform"/>
            <consortium name="The Broad Institute Genome Sequencing Center for Infectious Disease"/>
            <person name="Wu L."/>
            <person name="Ma J."/>
        </authorList>
    </citation>
    <scope>NUCLEOTIDE SEQUENCE [LARGE SCALE GENOMIC DNA]</scope>
    <source>
        <strain evidence="3">JCM 17021</strain>
    </source>
</reference>
<dbReference type="SUPFAM" id="SSF46785">
    <property type="entry name" value="Winged helix' DNA-binding domain"/>
    <property type="match status" value="1"/>
</dbReference>
<gene>
    <name evidence="2" type="ORF">GCM10022381_23420</name>
</gene>
<accession>A0ABP7KK52</accession>
<proteinExistence type="predicted"/>
<dbReference type="InterPro" id="IPR000835">
    <property type="entry name" value="HTH_MarR-typ"/>
</dbReference>
<dbReference type="InterPro" id="IPR036388">
    <property type="entry name" value="WH-like_DNA-bd_sf"/>
</dbReference>